<dbReference type="InParanoid" id="A0A420WD76"/>
<evidence type="ECO:0000313" key="1">
    <source>
        <dbReference type="EMBL" id="RKQ68967.1"/>
    </source>
</evidence>
<accession>A0A420WD76</accession>
<evidence type="ECO:0008006" key="3">
    <source>
        <dbReference type="Google" id="ProtNLM"/>
    </source>
</evidence>
<name>A0A420WD76_9PROT</name>
<dbReference type="EMBL" id="RBII01000002">
    <property type="protein sequence ID" value="RKQ68967.1"/>
    <property type="molecule type" value="Genomic_DNA"/>
</dbReference>
<dbReference type="AlphaFoldDB" id="A0A420WD76"/>
<dbReference type="RefSeq" id="WP_121100828.1">
    <property type="nucleotide sequence ID" value="NZ_RBII01000002.1"/>
</dbReference>
<keyword evidence="2" id="KW-1185">Reference proteome</keyword>
<gene>
    <name evidence="1" type="ORF">DES40_1743</name>
</gene>
<evidence type="ECO:0000313" key="2">
    <source>
        <dbReference type="Proteomes" id="UP000282211"/>
    </source>
</evidence>
<comment type="caution">
    <text evidence="1">The sequence shown here is derived from an EMBL/GenBank/DDBJ whole genome shotgun (WGS) entry which is preliminary data.</text>
</comment>
<sequence>MSTYLTVTDLRQANIKRQKYWQAKAETSWNIAKLYGALLNEAGEAAGARKKLDRLDDGIADLGAHLGLSHESLMLDLGYEIADAIIYLDILAEKLGMRAEFFESYEHNFPEVSSFLGGEDITVELGIWLGILGEKIRHLRREDSIMPHAIPPLSPQTQKSLRRCQKYLMIMAQYYGVNLSDAIVWKFNAVSERYGFPVWLGDMPKNAAAV</sequence>
<reference evidence="1 2" key="1">
    <citation type="submission" date="2018-10" db="EMBL/GenBank/DDBJ databases">
        <title>Genomic Encyclopedia of Type Strains, Phase IV (KMG-IV): sequencing the most valuable type-strain genomes for metagenomic binning, comparative biology and taxonomic classification.</title>
        <authorList>
            <person name="Goeker M."/>
        </authorList>
    </citation>
    <scope>NUCLEOTIDE SEQUENCE [LARGE SCALE GENOMIC DNA]</scope>
    <source>
        <strain evidence="1 2">DSM 22008</strain>
    </source>
</reference>
<dbReference type="Proteomes" id="UP000282211">
    <property type="component" value="Unassembled WGS sequence"/>
</dbReference>
<organism evidence="1 2">
    <name type="scientific">Litorimonas taeanensis</name>
    <dbReference type="NCBI Taxonomy" id="568099"/>
    <lineage>
        <taxon>Bacteria</taxon>
        <taxon>Pseudomonadati</taxon>
        <taxon>Pseudomonadota</taxon>
        <taxon>Alphaproteobacteria</taxon>
        <taxon>Maricaulales</taxon>
        <taxon>Robiginitomaculaceae</taxon>
    </lineage>
</organism>
<dbReference type="CDD" id="cd11523">
    <property type="entry name" value="NTP-PPase"/>
    <property type="match status" value="1"/>
</dbReference>
<protein>
    <recommendedName>
        <fullName evidence="3">MazG-like nucleotide pyrophosphohydrolase family protein</fullName>
    </recommendedName>
</protein>
<proteinExistence type="predicted"/>